<dbReference type="Pfam" id="PF00059">
    <property type="entry name" value="Lectin_C"/>
    <property type="match status" value="1"/>
</dbReference>
<dbReference type="InterPro" id="IPR001304">
    <property type="entry name" value="C-type_lectin-like"/>
</dbReference>
<keyword evidence="3" id="KW-1185">Reference proteome</keyword>
<dbReference type="SMART" id="SM00034">
    <property type="entry name" value="CLECT"/>
    <property type="match status" value="1"/>
</dbReference>
<dbReference type="AlphaFoldDB" id="A0A7K7J9A5"/>
<dbReference type="PANTHER" id="PTHR22803">
    <property type="entry name" value="MANNOSE, PHOSPHOLIPASE, LECTIN RECEPTOR RELATED"/>
    <property type="match status" value="1"/>
</dbReference>
<feature type="non-terminal residue" evidence="2">
    <location>
        <position position="1"/>
    </location>
</feature>
<dbReference type="InterPro" id="IPR016186">
    <property type="entry name" value="C-type_lectin-like/link_sf"/>
</dbReference>
<feature type="domain" description="C-type lectin" evidence="1">
    <location>
        <begin position="44"/>
        <end position="157"/>
    </location>
</feature>
<gene>
    <name evidence="2" type="primary">Clec4e</name>
    <name evidence="2" type="ORF">LOXCUR_R16532</name>
</gene>
<dbReference type="OrthoDB" id="9218695at2759"/>
<proteinExistence type="predicted"/>
<protein>
    <submittedName>
        <fullName evidence="2">CLC4E protein</fullName>
    </submittedName>
</protein>
<name>A0A7K7J9A5_LOXCU</name>
<comment type="caution">
    <text evidence="2">The sequence shown here is derived from an EMBL/GenBank/DDBJ whole genome shotgun (WGS) entry which is preliminary data.</text>
</comment>
<dbReference type="Gene3D" id="3.10.100.10">
    <property type="entry name" value="Mannose-Binding Protein A, subunit A"/>
    <property type="match status" value="1"/>
</dbReference>
<dbReference type="InterPro" id="IPR050111">
    <property type="entry name" value="C-type_lectin/snaclec_domain"/>
</dbReference>
<evidence type="ECO:0000313" key="3">
    <source>
        <dbReference type="Proteomes" id="UP000564784"/>
    </source>
</evidence>
<evidence type="ECO:0000313" key="2">
    <source>
        <dbReference type="EMBL" id="NWZ03110.1"/>
    </source>
</evidence>
<dbReference type="PROSITE" id="PS50041">
    <property type="entry name" value="C_TYPE_LECTIN_2"/>
    <property type="match status" value="1"/>
</dbReference>
<organism evidence="2 3">
    <name type="scientific">Loxia curvirostra</name>
    <name type="common">Red crossbill</name>
    <dbReference type="NCBI Taxonomy" id="64802"/>
    <lineage>
        <taxon>Eukaryota</taxon>
        <taxon>Metazoa</taxon>
        <taxon>Chordata</taxon>
        <taxon>Craniata</taxon>
        <taxon>Vertebrata</taxon>
        <taxon>Euteleostomi</taxon>
        <taxon>Archelosauria</taxon>
        <taxon>Archosauria</taxon>
        <taxon>Dinosauria</taxon>
        <taxon>Saurischia</taxon>
        <taxon>Theropoda</taxon>
        <taxon>Coelurosauria</taxon>
        <taxon>Aves</taxon>
        <taxon>Neognathae</taxon>
        <taxon>Neoaves</taxon>
        <taxon>Telluraves</taxon>
        <taxon>Australaves</taxon>
        <taxon>Passeriformes</taxon>
        <taxon>Passeroidea</taxon>
        <taxon>Fringillidae</taxon>
        <taxon>Carduelinae</taxon>
        <taxon>Loxia</taxon>
    </lineage>
</organism>
<feature type="non-terminal residue" evidence="2">
    <location>
        <position position="162"/>
    </location>
</feature>
<evidence type="ECO:0000259" key="1">
    <source>
        <dbReference type="PROSITE" id="PS50041"/>
    </source>
</evidence>
<dbReference type="EMBL" id="VZSM01006658">
    <property type="protein sequence ID" value="NWZ03110.1"/>
    <property type="molecule type" value="Genomic_DNA"/>
</dbReference>
<sequence>AVLQDQTRLRFGIRQQQLEQQEVAELLCRALGSSRRCGPGWQQHSSSCYSFSLDTLSWGRARNACADLGAELAVVNDEEEQVFLLENSNRSSSYWLGLTDLEQEGKWRWVTGQEPQYIFWDVWLKEEQQELKDCGALGPKGRWVSALCSQPLRWICEKPNSC</sequence>
<reference evidence="2 3" key="1">
    <citation type="submission" date="2019-09" db="EMBL/GenBank/DDBJ databases">
        <title>Bird 10,000 Genomes (B10K) Project - Family phase.</title>
        <authorList>
            <person name="Zhang G."/>
        </authorList>
    </citation>
    <scope>NUCLEOTIDE SEQUENCE [LARGE SCALE GENOMIC DNA]</scope>
    <source>
        <strain evidence="2">OUT-0011</strain>
        <tissue evidence="2">Muscle</tissue>
    </source>
</reference>
<accession>A0A7K7J9A5</accession>
<dbReference type="SUPFAM" id="SSF56436">
    <property type="entry name" value="C-type lectin-like"/>
    <property type="match status" value="1"/>
</dbReference>
<dbReference type="Proteomes" id="UP000564784">
    <property type="component" value="Unassembled WGS sequence"/>
</dbReference>
<dbReference type="InterPro" id="IPR016187">
    <property type="entry name" value="CTDL_fold"/>
</dbReference>